<accession>A0A6S7ENU3</accession>
<name>A0A6S7ENU3_9BURK</name>
<keyword evidence="1" id="KW-0812">Transmembrane</keyword>
<gene>
    <name evidence="2" type="ORF">LMG3328_05306</name>
</gene>
<evidence type="ECO:0000313" key="2">
    <source>
        <dbReference type="EMBL" id="CAB3919982.1"/>
    </source>
</evidence>
<organism evidence="2 3">
    <name type="scientific">Achromobacter ruhlandii</name>
    <dbReference type="NCBI Taxonomy" id="72557"/>
    <lineage>
        <taxon>Bacteria</taxon>
        <taxon>Pseudomonadati</taxon>
        <taxon>Pseudomonadota</taxon>
        <taxon>Betaproteobacteria</taxon>
        <taxon>Burkholderiales</taxon>
        <taxon>Alcaligenaceae</taxon>
        <taxon>Achromobacter</taxon>
    </lineage>
</organism>
<reference evidence="2 3" key="1">
    <citation type="submission" date="2020-04" db="EMBL/GenBank/DDBJ databases">
        <authorList>
            <person name="De Canck E."/>
        </authorList>
    </citation>
    <scope>NUCLEOTIDE SEQUENCE [LARGE SCALE GENOMIC DNA]</scope>
    <source>
        <strain evidence="2 3">LMG 3328</strain>
    </source>
</reference>
<evidence type="ECO:0000313" key="3">
    <source>
        <dbReference type="Proteomes" id="UP000494122"/>
    </source>
</evidence>
<protein>
    <submittedName>
        <fullName evidence="2">Uncharacterized protein</fullName>
    </submittedName>
</protein>
<dbReference type="AlphaFoldDB" id="A0A6S7ENU3"/>
<dbReference type="Proteomes" id="UP000494122">
    <property type="component" value="Unassembled WGS sequence"/>
</dbReference>
<keyword evidence="1" id="KW-1133">Transmembrane helix</keyword>
<proteinExistence type="predicted"/>
<sequence>MIRRLLRNLLQIDAHTAVGIFSIICAIVGVLASLQQGDEASNQQWAKDSGTKYAAKE</sequence>
<evidence type="ECO:0000256" key="1">
    <source>
        <dbReference type="SAM" id="Phobius"/>
    </source>
</evidence>
<dbReference type="EMBL" id="CADILE010000021">
    <property type="protein sequence ID" value="CAB3919982.1"/>
    <property type="molecule type" value="Genomic_DNA"/>
</dbReference>
<dbReference type="RefSeq" id="WP_157810519.1">
    <property type="nucleotide sequence ID" value="NZ_CADILE010000021.1"/>
</dbReference>
<feature type="transmembrane region" description="Helical" evidence="1">
    <location>
        <begin position="12"/>
        <end position="34"/>
    </location>
</feature>
<keyword evidence="1" id="KW-0472">Membrane</keyword>